<protein>
    <submittedName>
        <fullName evidence="2">Uncharacterized protein</fullName>
    </submittedName>
</protein>
<reference evidence="2 3" key="1">
    <citation type="journal article" date="2022" name="G3 (Bethesda)">
        <title>Whole-genome sequence and methylome profiling of the almond [Prunus dulcis (Mill.) D.A. Webb] cultivar 'Nonpareil'.</title>
        <authorList>
            <person name="D'Amico-Willman K.M."/>
            <person name="Ouma W.Z."/>
            <person name="Meulia T."/>
            <person name="Sideli G.M."/>
            <person name="Gradziel T.M."/>
            <person name="Fresnedo-Ramirez J."/>
        </authorList>
    </citation>
    <scope>NUCLEOTIDE SEQUENCE [LARGE SCALE GENOMIC DNA]</scope>
    <source>
        <strain evidence="2">Clone GOH B32 T37-40</strain>
    </source>
</reference>
<comment type="caution">
    <text evidence="2">The sequence shown here is derived from an EMBL/GenBank/DDBJ whole genome shotgun (WGS) entry which is preliminary data.</text>
</comment>
<feature type="region of interest" description="Disordered" evidence="1">
    <location>
        <begin position="30"/>
        <end position="55"/>
    </location>
</feature>
<keyword evidence="3" id="KW-1185">Reference proteome</keyword>
<dbReference type="Proteomes" id="UP001054821">
    <property type="component" value="Chromosome 2"/>
</dbReference>
<dbReference type="AlphaFoldDB" id="A0AAD4ZG97"/>
<gene>
    <name evidence="2" type="ORF">L3X38_012661</name>
</gene>
<evidence type="ECO:0000313" key="3">
    <source>
        <dbReference type="Proteomes" id="UP001054821"/>
    </source>
</evidence>
<accession>A0AAD4ZG97</accession>
<evidence type="ECO:0000313" key="2">
    <source>
        <dbReference type="EMBL" id="KAI5344784.1"/>
    </source>
</evidence>
<name>A0AAD4ZG97_PRUDU</name>
<proteinExistence type="predicted"/>
<sequence>MAHLDGEDRAYGDGEPITRDEFNTEIEGLCQTKNLGNQERPAKDRGDYRHNERRPPWRLEVPEAKMLVIMAKEVVGYELLIRLYEADEDFKEIWSKGVCNQPVTNFHLLRHPLKNDVGKIVQKYYACKVSKDDVLNLLQENE</sequence>
<dbReference type="EMBL" id="JAJFAZ020000002">
    <property type="protein sequence ID" value="KAI5344784.1"/>
    <property type="molecule type" value="Genomic_DNA"/>
</dbReference>
<feature type="compositionally biased region" description="Basic and acidic residues" evidence="1">
    <location>
        <begin position="40"/>
        <end position="55"/>
    </location>
</feature>
<evidence type="ECO:0000256" key="1">
    <source>
        <dbReference type="SAM" id="MobiDB-lite"/>
    </source>
</evidence>
<organism evidence="2 3">
    <name type="scientific">Prunus dulcis</name>
    <name type="common">Almond</name>
    <name type="synonym">Amygdalus dulcis</name>
    <dbReference type="NCBI Taxonomy" id="3755"/>
    <lineage>
        <taxon>Eukaryota</taxon>
        <taxon>Viridiplantae</taxon>
        <taxon>Streptophyta</taxon>
        <taxon>Embryophyta</taxon>
        <taxon>Tracheophyta</taxon>
        <taxon>Spermatophyta</taxon>
        <taxon>Magnoliopsida</taxon>
        <taxon>eudicotyledons</taxon>
        <taxon>Gunneridae</taxon>
        <taxon>Pentapetalae</taxon>
        <taxon>rosids</taxon>
        <taxon>fabids</taxon>
        <taxon>Rosales</taxon>
        <taxon>Rosaceae</taxon>
        <taxon>Amygdaloideae</taxon>
        <taxon>Amygdaleae</taxon>
        <taxon>Prunus</taxon>
    </lineage>
</organism>